<dbReference type="PANTHER" id="PTHR10989">
    <property type="entry name" value="ANDROGEN-INDUCED PROTEIN 1-RELATED"/>
    <property type="match status" value="1"/>
</dbReference>
<evidence type="ECO:0000256" key="2">
    <source>
        <dbReference type="ARBA" id="ARBA00022692"/>
    </source>
</evidence>
<evidence type="ECO:0000256" key="5">
    <source>
        <dbReference type="SAM" id="Phobius"/>
    </source>
</evidence>
<dbReference type="AlphaFoldDB" id="M1K9Y1"/>
<feature type="transmembrane region" description="Helical" evidence="5">
    <location>
        <begin position="84"/>
        <end position="101"/>
    </location>
</feature>
<feature type="transmembrane region" description="Helical" evidence="5">
    <location>
        <begin position="12"/>
        <end position="31"/>
    </location>
</feature>
<evidence type="ECO:0000256" key="1">
    <source>
        <dbReference type="ARBA" id="ARBA00004127"/>
    </source>
</evidence>
<dbReference type="VEuPathDB" id="MicrosporidiaDB:AEWD_030970"/>
<dbReference type="VEuPathDB" id="MicrosporidiaDB:AEWQ_030970"/>
<accession>M1K9Y1</accession>
<keyword evidence="4 5" id="KW-0472">Membrane</keyword>
<dbReference type="PANTHER" id="PTHR10989:SF16">
    <property type="entry name" value="AT02829P-RELATED"/>
    <property type="match status" value="1"/>
</dbReference>
<protein>
    <recommendedName>
        <fullName evidence="7">FAR-17a/AIG1-like protein</fullName>
    </recommendedName>
</protein>
<evidence type="ECO:0000256" key="3">
    <source>
        <dbReference type="ARBA" id="ARBA00022989"/>
    </source>
</evidence>
<dbReference type="Pfam" id="PF04750">
    <property type="entry name" value="Far-17a_AIG1"/>
    <property type="match status" value="1"/>
</dbReference>
<dbReference type="GO" id="GO:0016020">
    <property type="term" value="C:membrane"/>
    <property type="evidence" value="ECO:0007669"/>
    <property type="project" value="InterPro"/>
</dbReference>
<sequence length="229" mass="26787">MERFEYFPALREIFKGTLLILCIYATTDYAYPKEWADLANKLAGGNHIYFTRLSLYMTIMTLVLSYCVKYFGVSSIREVYRDSLSIALPMEGLVTTVFWILNTIDPTLLKDRELYMAGVRTPLVSELSLHLLPLVLLLIDQVGVNIYERKRHYWVFGFFGVIYFGIIHHFQRINNSWVYPFLGYVLLPMRIILAAVATLLVMVYYRFFVGLSRFINARTYPEGRRTKLL</sequence>
<feature type="transmembrane region" description="Helical" evidence="5">
    <location>
        <begin position="121"/>
        <end position="139"/>
    </location>
</feature>
<dbReference type="VEuPathDB" id="MicrosporidiaDB:M970_030970"/>
<gene>
    <name evidence="6" type="ORF">ECU03_1050</name>
</gene>
<keyword evidence="3 5" id="KW-1133">Transmembrane helix</keyword>
<feature type="transmembrane region" description="Helical" evidence="5">
    <location>
        <begin position="182"/>
        <end position="205"/>
    </location>
</feature>
<feature type="transmembrane region" description="Helical" evidence="5">
    <location>
        <begin position="51"/>
        <end position="72"/>
    </location>
</feature>
<dbReference type="VEuPathDB" id="MicrosporidiaDB:AEWR_030970"/>
<dbReference type="OMA" id="WHIDKSL"/>
<dbReference type="EMBL" id="KC513611">
    <property type="protein sequence ID" value="AGE95960.1"/>
    <property type="molecule type" value="Genomic_DNA"/>
</dbReference>
<organism evidence="6">
    <name type="scientific">Encephalitozoon cuniculi</name>
    <name type="common">Microsporidian parasite</name>
    <dbReference type="NCBI Taxonomy" id="6035"/>
    <lineage>
        <taxon>Eukaryota</taxon>
        <taxon>Fungi</taxon>
        <taxon>Fungi incertae sedis</taxon>
        <taxon>Microsporidia</taxon>
        <taxon>Unikaryonidae</taxon>
        <taxon>Encephalitozoon</taxon>
    </lineage>
</organism>
<name>M1K9Y1_ENCCN</name>
<proteinExistence type="predicted"/>
<dbReference type="GO" id="GO:0012505">
    <property type="term" value="C:endomembrane system"/>
    <property type="evidence" value="ECO:0007669"/>
    <property type="project" value="UniProtKB-SubCell"/>
</dbReference>
<comment type="subcellular location">
    <subcellularLocation>
        <location evidence="1">Endomembrane system</location>
        <topology evidence="1">Multi-pass membrane protein</topology>
    </subcellularLocation>
</comment>
<evidence type="ECO:0000313" key="6">
    <source>
        <dbReference type="EMBL" id="AGE95960.1"/>
    </source>
</evidence>
<evidence type="ECO:0008006" key="7">
    <source>
        <dbReference type="Google" id="ProtNLM"/>
    </source>
</evidence>
<dbReference type="InterPro" id="IPR006838">
    <property type="entry name" value="ADTRP_AIG1"/>
</dbReference>
<feature type="transmembrane region" description="Helical" evidence="5">
    <location>
        <begin position="151"/>
        <end position="170"/>
    </location>
</feature>
<reference evidence="6" key="1">
    <citation type="journal article" date="2013" name="Eukaryot. Cell">
        <title>Extremely Reduced Levels of Heterozygosity in the Vertebrate Pathogen Encephalitozoon cuniculi.</title>
        <authorList>
            <person name="Selman M."/>
            <person name="Sak B."/>
            <person name="Kvac M."/>
            <person name="Farinelli L."/>
            <person name="Weiss L.M."/>
            <person name="Corradi N."/>
        </authorList>
    </citation>
    <scope>NUCLEOTIDE SEQUENCE</scope>
</reference>
<dbReference type="VEuPathDB" id="MicrosporidiaDB:ECU03_1050"/>
<keyword evidence="2 5" id="KW-0812">Transmembrane</keyword>
<evidence type="ECO:0000256" key="4">
    <source>
        <dbReference type="ARBA" id="ARBA00023136"/>
    </source>
</evidence>